<name>A0A0D8JU33_COCIM</name>
<dbReference type="AlphaFoldDB" id="A0A0D8JU33"/>
<dbReference type="EMBL" id="GG704912">
    <property type="protein sequence ID" value="KJF60476.1"/>
    <property type="molecule type" value="Genomic_DNA"/>
</dbReference>
<keyword evidence="2" id="KW-1185">Reference proteome</keyword>
<proteinExistence type="predicted"/>
<sequence>MFRLTDKAEKDDDGPTTGAINLIVQIPLTGGGGQYIAADMLDGDVLPLLYLTGVSFEWAVGRSSQLGLEFWMVPCETGTMVVHVGREQPCWICGSRDVSIIDVLDSSGVTKLAKEAKKCRCFVM</sequence>
<dbReference type="InParanoid" id="A0A0D8JU33"/>
<dbReference type="VEuPathDB" id="FungiDB:CIMG_11622"/>
<gene>
    <name evidence="1" type="ORF">CIMG_11622</name>
</gene>
<dbReference type="GeneID" id="24163795"/>
<organism evidence="1 2">
    <name type="scientific">Coccidioides immitis (strain RS)</name>
    <name type="common">Valley fever fungus</name>
    <dbReference type="NCBI Taxonomy" id="246410"/>
    <lineage>
        <taxon>Eukaryota</taxon>
        <taxon>Fungi</taxon>
        <taxon>Dikarya</taxon>
        <taxon>Ascomycota</taxon>
        <taxon>Pezizomycotina</taxon>
        <taxon>Eurotiomycetes</taxon>
        <taxon>Eurotiomycetidae</taxon>
        <taxon>Onygenales</taxon>
        <taxon>Onygenaceae</taxon>
        <taxon>Coccidioides</taxon>
    </lineage>
</organism>
<evidence type="ECO:0000313" key="2">
    <source>
        <dbReference type="Proteomes" id="UP000001261"/>
    </source>
</evidence>
<reference evidence="2" key="2">
    <citation type="journal article" date="2010" name="Genome Res.">
        <title>Population genomic sequencing of Coccidioides fungi reveals recent hybridization and transposon control.</title>
        <authorList>
            <person name="Neafsey D.E."/>
            <person name="Barker B.M."/>
            <person name="Sharpton T.J."/>
            <person name="Stajich J.E."/>
            <person name="Park D.J."/>
            <person name="Whiston E."/>
            <person name="Hung C.-Y."/>
            <person name="McMahan C."/>
            <person name="White J."/>
            <person name="Sykes S."/>
            <person name="Heiman D."/>
            <person name="Young S."/>
            <person name="Zeng Q."/>
            <person name="Abouelleil A."/>
            <person name="Aftuck L."/>
            <person name="Bessette D."/>
            <person name="Brown A."/>
            <person name="FitzGerald M."/>
            <person name="Lui A."/>
            <person name="Macdonald J.P."/>
            <person name="Priest M."/>
            <person name="Orbach M.J."/>
            <person name="Galgiani J.N."/>
            <person name="Kirkland T.N."/>
            <person name="Cole G.T."/>
            <person name="Birren B.W."/>
            <person name="Henn M.R."/>
            <person name="Taylor J.W."/>
            <person name="Rounsley S.D."/>
        </authorList>
    </citation>
    <scope>GENOME REANNOTATION</scope>
    <source>
        <strain evidence="2">RS</strain>
    </source>
</reference>
<accession>A0A0D8JU33</accession>
<reference evidence="2" key="1">
    <citation type="journal article" date="2009" name="Genome Res.">
        <title>Comparative genomic analyses of the human fungal pathogens Coccidioides and their relatives.</title>
        <authorList>
            <person name="Sharpton T.J."/>
            <person name="Stajich J.E."/>
            <person name="Rounsley S.D."/>
            <person name="Gardner M.J."/>
            <person name="Wortman J.R."/>
            <person name="Jordar V.S."/>
            <person name="Maiti R."/>
            <person name="Kodira C.D."/>
            <person name="Neafsey D.E."/>
            <person name="Zeng Q."/>
            <person name="Hung C.-Y."/>
            <person name="McMahan C."/>
            <person name="Muszewska A."/>
            <person name="Grynberg M."/>
            <person name="Mandel M.A."/>
            <person name="Kellner E.M."/>
            <person name="Barker B.M."/>
            <person name="Galgiani J.N."/>
            <person name="Orbach M.J."/>
            <person name="Kirkland T.N."/>
            <person name="Cole G.T."/>
            <person name="Henn M.R."/>
            <person name="Birren B.W."/>
            <person name="Taylor J.W."/>
        </authorList>
    </citation>
    <scope>NUCLEOTIDE SEQUENCE [LARGE SCALE GENOMIC DNA]</scope>
    <source>
        <strain evidence="2">RS</strain>
    </source>
</reference>
<evidence type="ECO:0000313" key="1">
    <source>
        <dbReference type="EMBL" id="KJF60476.1"/>
    </source>
</evidence>
<dbReference type="Proteomes" id="UP000001261">
    <property type="component" value="Unassembled WGS sequence"/>
</dbReference>
<protein>
    <submittedName>
        <fullName evidence="1">Uncharacterized protein</fullName>
    </submittedName>
</protein>
<dbReference type="RefSeq" id="XP_012214042.1">
    <property type="nucleotide sequence ID" value="XM_012358619.1"/>
</dbReference>
<dbReference type="KEGG" id="cim:CIMG_11622"/>